<dbReference type="Proteomes" id="UP000177594">
    <property type="component" value="Unassembled WGS sequence"/>
</dbReference>
<comment type="caution">
    <text evidence="2">The sequence shown here is derived from an EMBL/GenBank/DDBJ whole genome shotgun (WGS) entry which is preliminary data.</text>
</comment>
<dbReference type="AlphaFoldDB" id="A0A1F8EG89"/>
<proteinExistence type="predicted"/>
<dbReference type="EMBL" id="MGIZ01000008">
    <property type="protein sequence ID" value="OGM99851.1"/>
    <property type="molecule type" value="Genomic_DNA"/>
</dbReference>
<organism evidence="2 3">
    <name type="scientific">Candidatus Yanofskybacteria bacterium RIFCSPHIGHO2_01_FULL_39_8b</name>
    <dbReference type="NCBI Taxonomy" id="1802659"/>
    <lineage>
        <taxon>Bacteria</taxon>
        <taxon>Candidatus Yanofskyibacteriota</taxon>
    </lineage>
</organism>
<reference evidence="2 3" key="1">
    <citation type="journal article" date="2016" name="Nat. Commun.">
        <title>Thousands of microbial genomes shed light on interconnected biogeochemical processes in an aquifer system.</title>
        <authorList>
            <person name="Anantharaman K."/>
            <person name="Brown C.T."/>
            <person name="Hug L.A."/>
            <person name="Sharon I."/>
            <person name="Castelle C.J."/>
            <person name="Probst A.J."/>
            <person name="Thomas B.C."/>
            <person name="Singh A."/>
            <person name="Wilkins M.J."/>
            <person name="Karaoz U."/>
            <person name="Brodie E.L."/>
            <person name="Williams K.H."/>
            <person name="Hubbard S.S."/>
            <person name="Banfield J.F."/>
        </authorList>
    </citation>
    <scope>NUCLEOTIDE SEQUENCE [LARGE SCALE GENOMIC DNA]</scope>
</reference>
<evidence type="ECO:0000313" key="2">
    <source>
        <dbReference type="EMBL" id="OGM99851.1"/>
    </source>
</evidence>
<gene>
    <name evidence="2" type="ORF">A2817_03145</name>
</gene>
<feature type="region of interest" description="Disordered" evidence="1">
    <location>
        <begin position="27"/>
        <end position="49"/>
    </location>
</feature>
<accession>A0A1F8EG89</accession>
<name>A0A1F8EG89_9BACT</name>
<sequence>MKRTVLSIIALIFSGLLVFPAFGQERQRSQRRPPQGQERAVPRDRPRVIPRPPQRYVPNYRNYQRQYHYNGRWRNQMPQFYQRGYRYPYRYNRGWGVTVCQPGYWVFLGYDYWGRSLYNWVPEYCYRY</sequence>
<protein>
    <submittedName>
        <fullName evidence="2">Uncharacterized protein</fullName>
    </submittedName>
</protein>
<evidence type="ECO:0000313" key="3">
    <source>
        <dbReference type="Proteomes" id="UP000177594"/>
    </source>
</evidence>
<evidence type="ECO:0000256" key="1">
    <source>
        <dbReference type="SAM" id="MobiDB-lite"/>
    </source>
</evidence>